<feature type="domain" description="EGF-like" evidence="17">
    <location>
        <begin position="1562"/>
        <end position="1606"/>
    </location>
</feature>
<evidence type="ECO:0000256" key="11">
    <source>
        <dbReference type="ARBA" id="ARBA00057882"/>
    </source>
</evidence>
<feature type="domain" description="TB" evidence="18">
    <location>
        <begin position="1121"/>
        <end position="1174"/>
    </location>
</feature>
<feature type="region of interest" description="Disordered" evidence="15">
    <location>
        <begin position="1372"/>
        <end position="1419"/>
    </location>
</feature>
<dbReference type="Ensembl" id="ENSPKIT00000036022.1">
    <property type="protein sequence ID" value="ENSPKIP00000019179.1"/>
    <property type="gene ID" value="ENSPKIG00000004446.1"/>
</dbReference>
<feature type="domain" description="EGF-like" evidence="17">
    <location>
        <begin position="78"/>
        <end position="110"/>
    </location>
</feature>
<dbReference type="SMART" id="SM00181">
    <property type="entry name" value="EGF"/>
    <property type="match status" value="19"/>
</dbReference>
<keyword evidence="5 16" id="KW-0732">Signal</keyword>
<comment type="similarity">
    <text evidence="10">Belongs to the LTBP family.</text>
</comment>
<dbReference type="InterPro" id="IPR000152">
    <property type="entry name" value="EGF-type_Asp/Asn_hydroxyl_site"/>
</dbReference>
<dbReference type="PROSITE" id="PS50026">
    <property type="entry name" value="EGF_3"/>
    <property type="match status" value="12"/>
</dbReference>
<dbReference type="Pfam" id="PF07645">
    <property type="entry name" value="EGF_CA"/>
    <property type="match status" value="16"/>
</dbReference>
<evidence type="ECO:0000256" key="6">
    <source>
        <dbReference type="ARBA" id="ARBA00022737"/>
    </source>
</evidence>
<keyword evidence="9" id="KW-0340">Growth factor binding</keyword>
<feature type="domain" description="TB" evidence="18">
    <location>
        <begin position="353"/>
        <end position="405"/>
    </location>
</feature>
<evidence type="ECO:0000313" key="20">
    <source>
        <dbReference type="Proteomes" id="UP000261540"/>
    </source>
</evidence>
<feature type="domain" description="TB" evidence="18">
    <location>
        <begin position="1287"/>
        <end position="1340"/>
    </location>
</feature>
<dbReference type="SMART" id="SM00179">
    <property type="entry name" value="EGF_CA"/>
    <property type="match status" value="18"/>
</dbReference>
<proteinExistence type="inferred from homology"/>
<evidence type="ECO:0000256" key="15">
    <source>
        <dbReference type="SAM" id="MobiDB-lite"/>
    </source>
</evidence>
<dbReference type="PROSITE" id="PS01186">
    <property type="entry name" value="EGF_2"/>
    <property type="match status" value="9"/>
</dbReference>
<dbReference type="OrthoDB" id="10045365at2759"/>
<dbReference type="FunFam" id="2.10.25.10:FF:000056">
    <property type="entry name" value="Latent-transforming growth factor beta-binding protein 3 isoform 2"/>
    <property type="match status" value="1"/>
</dbReference>
<feature type="domain" description="EGF-like" evidence="17">
    <location>
        <begin position="990"/>
        <end position="1031"/>
    </location>
</feature>
<evidence type="ECO:0000256" key="5">
    <source>
        <dbReference type="ARBA" id="ARBA00022729"/>
    </source>
</evidence>
<evidence type="ECO:0000259" key="17">
    <source>
        <dbReference type="PROSITE" id="PS50026"/>
    </source>
</evidence>
<keyword evidence="6" id="KW-0677">Repeat</keyword>
<evidence type="ECO:0000256" key="7">
    <source>
        <dbReference type="ARBA" id="ARBA00023157"/>
    </source>
</evidence>
<dbReference type="InterPro" id="IPR017878">
    <property type="entry name" value="TB_dom"/>
</dbReference>
<dbReference type="PROSITE" id="PS00022">
    <property type="entry name" value="EGF_1"/>
    <property type="match status" value="1"/>
</dbReference>
<dbReference type="FunFam" id="2.10.25.10:FF:000096">
    <property type="entry name" value="Putative fibrillin 2"/>
    <property type="match status" value="1"/>
</dbReference>
<evidence type="ECO:0000256" key="10">
    <source>
        <dbReference type="ARBA" id="ARBA00038081"/>
    </source>
</evidence>
<sequence>MPLLSFLFWFHCCMSLTHSASSQTVSKEGERIKMFLTPTICKVRCSAGRCTNYCEHGNVTTLYSNEPVGQPPSETGFRIFLCPMLCQNGGVCIQKDRCQCPQNFTGKFCHIPVASSTNDIEKSQLNPSVLSDQQFMSQSEYLLPLQSQEHHQTNAESSMVKVRVQHPPEASIKIHQVLKVGTGETGRAQQDTVTRTTRVLEARNSLPGEKGEALLPPVQAQEFLGDSADTESSVFKYCFREFRNGQCSSRLPGLRTPKTCCEGTGIAWGINECILCPSHGNGTDGNKQCPKGYERINDTQCVDINECLQPSRCQNGNCINTRGSYSCICRQGYLLDASHRICVSEKVISEDKGQCYRLLSSGVCSLPILRNITKQICCCSRVGKAWGRNCEKCPYFGSDAFKETCPAGPGYHYSPFAHQPNQKVTEHHDTGRTILTPQRHAQPPSDRSLTPQRVPEPPSNPAIPGSQTRTQSSATDLFTTQKRTDRLSNASTTTQSTRVLTSSTQRQSIHQANRQEISSVRPVQPAAVTPRPAQPRPGFQGCDSNPQLCGPGRCVDLPGERYTCICNSGYQLNLQRTRCFDIDECRRTPSPCDNGYCENAPGSFRCVCFTGYELRGNTCIDINECKNDLQCPGQECVNTKGSFRCVPCRPGFELKNQQCQDIDECRRTPSPCDNGYCQNVPGSFRCRCFTGYELRGNTCLDINECKNDLQCPGQECVNTKGSFRCVPCRPGFELKNQQCQDVDECLQNPSPCVNSQCENSPGSYQCVCSSGYKLEGNSCIDVDECEDPSQCAGEECVNLKGSYRCIPCRRGYIIQNGRCTDVDECQSLQGCGPEGICVNTAGSYHCDCQPGYRAAGPGHQCKDINECFEGEYCFPHGECMNTEGSYLCVCSEGFKSSMNLSSCIDVDECARPEACQDGSCVNTQGSFQCQCDVGFMTNPEQTTCLDKDECADSGGAICWPKRCENTIGSYYCVTICEPGYTVSVSGECMDINECVNETICGEHSFCQNLIGTYQCMCNQGYKATDNGKGCEDENECETIQGVCGTARCENMEGSFLCECPGENEEFDLRLRRCFSRPQSGRLSIPNGSSYSSTFSFWNPDPQVPIDSAPVPPPASLPGELRECYYNIQDQSTCRVLTRNSTYQECCCTVGEGWGLHCQYSPCPTSGSVAYQALCPSGRGYVTSESGVYSYRDVDECKLFDPEVCKRGLCVNNIPGYACYCPTGNYYHSILLECIDNDECEGEVACFGGTCVNTMGSFYCSCEPPLVLDYTQRNCVNMTGFTTDENLAICWGQVTEELICQNPLLGRQVTFSECCCLYGYAWQLDCALCPSQDSDDFEVLCNALRPPGMHRPNGPGTDRDLSRGEEYDMLYESYPERPAPGSDFTSPGYNPYASLRGRTSGYRGRPLGPYRPQESPYDRQAYASRGPERRAYLQMSDVVPEPVYEARPRPRSRGGARSLPPRRQSAGYRDLEDEDGNVDETRPVESWMRFLPEEARSYPSYPSQPSGRALPERRYESYQSFSTDECGIVNGCQNGRCIRISEGYTCDCYDGYYLDIASMTCIDINECEEPDDPATLCVNGQCVNTDGSYRCICERGYIMYHEPNLCIPSRSRP</sequence>
<evidence type="ECO:0000259" key="18">
    <source>
        <dbReference type="PROSITE" id="PS51364"/>
    </source>
</evidence>
<feature type="disulfide bond" evidence="14">
    <location>
        <begin position="82"/>
        <end position="92"/>
    </location>
</feature>
<comment type="caution">
    <text evidence="14">Lacks conserved residue(s) required for the propagation of feature annotation.</text>
</comment>
<feature type="domain" description="EGF-like" evidence="17">
    <location>
        <begin position="821"/>
        <end position="862"/>
    </location>
</feature>
<keyword evidence="8" id="KW-0325">Glycoprotein</keyword>
<dbReference type="Gene3D" id="3.90.290.10">
    <property type="entry name" value="TGF-beta binding (TB) domain"/>
    <property type="match status" value="4"/>
</dbReference>
<dbReference type="GO" id="GO:0005509">
    <property type="term" value="F:calcium ion binding"/>
    <property type="evidence" value="ECO:0007669"/>
    <property type="project" value="InterPro"/>
</dbReference>
<feature type="domain" description="EGF-like" evidence="17">
    <location>
        <begin position="1235"/>
        <end position="1275"/>
    </location>
</feature>
<dbReference type="GO" id="GO:0050431">
    <property type="term" value="F:transforming growth factor beta binding"/>
    <property type="evidence" value="ECO:0007669"/>
    <property type="project" value="TreeGrafter"/>
</dbReference>
<evidence type="ECO:0000256" key="2">
    <source>
        <dbReference type="ARBA" id="ARBA00022525"/>
    </source>
</evidence>
<dbReference type="FunFam" id="2.10.25.10:FF:000194">
    <property type="entry name" value="Latent transforming growth factor beta binding protein 2"/>
    <property type="match status" value="1"/>
</dbReference>
<dbReference type="GeneTree" id="ENSGT00940000158234"/>
<comment type="function">
    <text evidence="11">Key regulator of transforming growth factor beta (TGFB1, TGFB2 and TGFB3) that controls TGF-beta activation by maintaining it in a latent state during storage in extracellular space. Associates specifically via disulfide bonds with the Latency-associated peptide (LAP), which is the regulatory chain of TGF-beta, and regulates integrin-dependent activation of TGF-beta.</text>
</comment>
<comment type="subunit">
    <text evidence="12">Forms part of the large latent transforming growth factor beta precursor complex; removal is essential for activation of complex. Interacts with LTBP1 and TGFB1. Interacts with EFEMP2; this interaction promotes fibrillar deposition of EFEMP2.</text>
</comment>
<keyword evidence="4 14" id="KW-0245">EGF-like domain</keyword>
<dbReference type="FunFam" id="2.10.25.10:FF:000005">
    <property type="entry name" value="Fibrillin 2"/>
    <property type="match status" value="5"/>
</dbReference>
<dbReference type="PROSITE" id="PS51364">
    <property type="entry name" value="TB"/>
    <property type="match status" value="4"/>
</dbReference>
<keyword evidence="2" id="KW-0964">Secreted</keyword>
<evidence type="ECO:0000256" key="8">
    <source>
        <dbReference type="ARBA" id="ARBA00023180"/>
    </source>
</evidence>
<dbReference type="GO" id="GO:0031012">
    <property type="term" value="C:extracellular matrix"/>
    <property type="evidence" value="ECO:0007669"/>
    <property type="project" value="UniProtKB-ARBA"/>
</dbReference>
<dbReference type="InterPro" id="IPR036773">
    <property type="entry name" value="TB_dom_sf"/>
</dbReference>
<feature type="domain" description="EGF-like" evidence="17">
    <location>
        <begin position="1521"/>
        <end position="1557"/>
    </location>
</feature>
<feature type="region of interest" description="Disordered" evidence="15">
    <location>
        <begin position="1440"/>
        <end position="1483"/>
    </location>
</feature>
<evidence type="ECO:0000256" key="4">
    <source>
        <dbReference type="ARBA" id="ARBA00022536"/>
    </source>
</evidence>
<comment type="subcellular location">
    <subcellularLocation>
        <location evidence="1">Secreted</location>
        <location evidence="1">Extracellular space</location>
        <location evidence="1">Extracellular matrix</location>
    </subcellularLocation>
</comment>
<feature type="domain" description="EGF-like" evidence="17">
    <location>
        <begin position="863"/>
        <end position="904"/>
    </location>
</feature>
<feature type="chain" id="PRO_5044589335" description="Latent-transforming growth factor beta-binding protein 4" evidence="16">
    <location>
        <begin position="20"/>
        <end position="1612"/>
    </location>
</feature>
<dbReference type="Pfam" id="PF00683">
    <property type="entry name" value="TB"/>
    <property type="match status" value="3"/>
</dbReference>
<feature type="disulfide bond" evidence="14">
    <location>
        <begin position="100"/>
        <end position="109"/>
    </location>
</feature>
<dbReference type="FunFam" id="2.10.25.10:FF:000160">
    <property type="entry name" value="latent-transforming growth factor beta-binding protein 4 isoform X2"/>
    <property type="match status" value="1"/>
</dbReference>
<evidence type="ECO:0000256" key="13">
    <source>
        <dbReference type="ARBA" id="ARBA00072995"/>
    </source>
</evidence>
<dbReference type="InterPro" id="IPR001881">
    <property type="entry name" value="EGF-like_Ca-bd_dom"/>
</dbReference>
<dbReference type="SUPFAM" id="SSF57196">
    <property type="entry name" value="EGF/Laminin"/>
    <property type="match status" value="7"/>
</dbReference>
<name>A0A3B3RL38_9TELE</name>
<dbReference type="SUPFAM" id="SSF57184">
    <property type="entry name" value="Growth factor receptor domain"/>
    <property type="match status" value="5"/>
</dbReference>
<dbReference type="Proteomes" id="UP000261540">
    <property type="component" value="Unplaced"/>
</dbReference>
<evidence type="ECO:0000256" key="1">
    <source>
        <dbReference type="ARBA" id="ARBA00004498"/>
    </source>
</evidence>
<feature type="signal peptide" evidence="16">
    <location>
        <begin position="1"/>
        <end position="19"/>
    </location>
</feature>
<evidence type="ECO:0000313" key="19">
    <source>
        <dbReference type="Ensembl" id="ENSPKIP00000019179.1"/>
    </source>
</evidence>
<dbReference type="PANTHER" id="PTHR24034">
    <property type="entry name" value="EGF-LIKE DOMAIN-CONTAINING PROTEIN"/>
    <property type="match status" value="1"/>
</dbReference>
<keyword evidence="20" id="KW-1185">Reference proteome</keyword>
<dbReference type="KEGG" id="pki:111844042"/>
<keyword evidence="7 14" id="KW-1015">Disulfide bond</keyword>
<reference evidence="19" key="1">
    <citation type="submission" date="2025-05" db="UniProtKB">
        <authorList>
            <consortium name="Ensembl"/>
        </authorList>
    </citation>
    <scope>IDENTIFICATION</scope>
</reference>
<dbReference type="SUPFAM" id="SSF57581">
    <property type="entry name" value="TB module/8-cys domain"/>
    <property type="match status" value="4"/>
</dbReference>
<feature type="domain" description="EGF-like" evidence="17">
    <location>
        <begin position="581"/>
        <end position="620"/>
    </location>
</feature>
<dbReference type="PANTHER" id="PTHR24034:SF209">
    <property type="entry name" value="EGF-LIKE DOMAIN-CONTAINING PROTEIN"/>
    <property type="match status" value="1"/>
</dbReference>
<dbReference type="InterPro" id="IPR049883">
    <property type="entry name" value="NOTCH1_EGF-like"/>
</dbReference>
<dbReference type="FunFam" id="2.10.25.10:FF:000115">
    <property type="entry name" value="latent-transforming growth factor beta-binding protein 4 isoform X2"/>
    <property type="match status" value="1"/>
</dbReference>
<feature type="domain" description="EGF-like" evidence="17">
    <location>
        <begin position="741"/>
        <end position="780"/>
    </location>
</feature>
<feature type="region of interest" description="Disordered" evidence="15">
    <location>
        <begin position="436"/>
        <end position="542"/>
    </location>
</feature>
<feature type="domain" description="EGF-like" evidence="17">
    <location>
        <begin position="661"/>
        <end position="700"/>
    </location>
</feature>
<keyword evidence="3" id="KW-0272">Extracellular matrix</keyword>
<feature type="domain" description="EGF-like" evidence="17">
    <location>
        <begin position="905"/>
        <end position="945"/>
    </location>
</feature>
<dbReference type="CDD" id="cd00054">
    <property type="entry name" value="EGF_CA"/>
    <property type="match status" value="13"/>
</dbReference>
<dbReference type="InterPro" id="IPR050751">
    <property type="entry name" value="ECM_structural_protein"/>
</dbReference>
<dbReference type="InterPro" id="IPR000742">
    <property type="entry name" value="EGF"/>
</dbReference>
<dbReference type="PROSITE" id="PS01187">
    <property type="entry name" value="EGF_CA"/>
    <property type="match status" value="8"/>
</dbReference>
<feature type="domain" description="EGF-like" evidence="17">
    <location>
        <begin position="303"/>
        <end position="339"/>
    </location>
</feature>
<dbReference type="Gene3D" id="2.10.25.10">
    <property type="entry name" value="Laminin"/>
    <property type="match status" value="19"/>
</dbReference>
<evidence type="ECO:0000256" key="14">
    <source>
        <dbReference type="PROSITE-ProRule" id="PRU00076"/>
    </source>
</evidence>
<protein>
    <recommendedName>
        <fullName evidence="13">Latent-transforming growth factor beta-binding protein 4</fullName>
    </recommendedName>
</protein>
<dbReference type="STRING" id="1676925.ENSPKIP00000019179"/>
<dbReference type="FunFam" id="3.90.290.10:FF:000001">
    <property type="entry name" value="Latent-transforming growth factor beta-binding protein 3 isoform 1"/>
    <property type="match status" value="1"/>
</dbReference>
<dbReference type="FunFam" id="2.10.25.10:FF:000017">
    <property type="entry name" value="latent-transforming growth factor beta-binding protein 4 isoform X1"/>
    <property type="match status" value="1"/>
</dbReference>
<feature type="domain" description="TB" evidence="18">
    <location>
        <begin position="236"/>
        <end position="277"/>
    </location>
</feature>
<dbReference type="FunFam" id="2.10.25.10:FF:000046">
    <property type="entry name" value="Latent-transforming growth factor beta-binding protein 1 isoform x2"/>
    <property type="match status" value="1"/>
</dbReference>
<accession>A0A3B3RL38</accession>
<dbReference type="InterPro" id="IPR018097">
    <property type="entry name" value="EGF_Ca-bd_CS"/>
</dbReference>
<dbReference type="CTD" id="8425"/>
<dbReference type="InterPro" id="IPR009030">
    <property type="entry name" value="Growth_fac_rcpt_cys_sf"/>
</dbReference>
<evidence type="ECO:0000256" key="3">
    <source>
        <dbReference type="ARBA" id="ARBA00022530"/>
    </source>
</evidence>
<feature type="compositionally biased region" description="Polar residues" evidence="15">
    <location>
        <begin position="465"/>
        <end position="518"/>
    </location>
</feature>
<dbReference type="Ensembl" id="ENSPKIT00000036095.1">
    <property type="protein sequence ID" value="ENSPKIP00000019252.1"/>
    <property type="gene ID" value="ENSPKIG00000004446.1"/>
</dbReference>
<evidence type="ECO:0000256" key="16">
    <source>
        <dbReference type="SAM" id="SignalP"/>
    </source>
</evidence>
<dbReference type="PROSITE" id="PS00010">
    <property type="entry name" value="ASX_HYDROXYL"/>
    <property type="match status" value="10"/>
</dbReference>
<evidence type="ECO:0000256" key="9">
    <source>
        <dbReference type="ARBA" id="ARBA00023183"/>
    </source>
</evidence>
<organism evidence="19 20">
    <name type="scientific">Paramormyrops kingsleyae</name>
    <dbReference type="NCBI Taxonomy" id="1676925"/>
    <lineage>
        <taxon>Eukaryota</taxon>
        <taxon>Metazoa</taxon>
        <taxon>Chordata</taxon>
        <taxon>Craniata</taxon>
        <taxon>Vertebrata</taxon>
        <taxon>Euteleostomi</taxon>
        <taxon>Actinopterygii</taxon>
        <taxon>Neopterygii</taxon>
        <taxon>Teleostei</taxon>
        <taxon>Osteoglossocephala</taxon>
        <taxon>Osteoglossomorpha</taxon>
        <taxon>Osteoglossiformes</taxon>
        <taxon>Mormyridae</taxon>
        <taxon>Paramormyrops</taxon>
    </lineage>
</organism>
<evidence type="ECO:0000256" key="12">
    <source>
        <dbReference type="ARBA" id="ARBA00064273"/>
    </source>
</evidence>